<feature type="domain" description="ABC transmembrane type-1" evidence="8">
    <location>
        <begin position="71"/>
        <end position="246"/>
    </location>
</feature>
<dbReference type="PANTHER" id="PTHR30151">
    <property type="entry name" value="ALKANE SULFONATE ABC TRANSPORTER-RELATED, MEMBRANE SUBUNIT"/>
    <property type="match status" value="1"/>
</dbReference>
<evidence type="ECO:0000256" key="2">
    <source>
        <dbReference type="ARBA" id="ARBA00022448"/>
    </source>
</evidence>
<keyword evidence="3" id="KW-1003">Cell membrane</keyword>
<evidence type="ECO:0000256" key="4">
    <source>
        <dbReference type="ARBA" id="ARBA00022692"/>
    </source>
</evidence>
<accession>A0ABU2S876</accession>
<feature type="transmembrane region" description="Helical" evidence="7">
    <location>
        <begin position="134"/>
        <end position="152"/>
    </location>
</feature>
<dbReference type="RefSeq" id="WP_311619394.1">
    <property type="nucleotide sequence ID" value="NZ_JAVREV010000012.1"/>
</dbReference>
<feature type="transmembrane region" description="Helical" evidence="7">
    <location>
        <begin position="108"/>
        <end position="128"/>
    </location>
</feature>
<organism evidence="9 10">
    <name type="scientific">Streptomyces johnsoniae</name>
    <dbReference type="NCBI Taxonomy" id="3075532"/>
    <lineage>
        <taxon>Bacteria</taxon>
        <taxon>Bacillati</taxon>
        <taxon>Actinomycetota</taxon>
        <taxon>Actinomycetes</taxon>
        <taxon>Kitasatosporales</taxon>
        <taxon>Streptomycetaceae</taxon>
        <taxon>Streptomyces</taxon>
    </lineage>
</organism>
<evidence type="ECO:0000313" key="10">
    <source>
        <dbReference type="Proteomes" id="UP001183615"/>
    </source>
</evidence>
<dbReference type="Gene3D" id="1.10.3720.10">
    <property type="entry name" value="MetI-like"/>
    <property type="match status" value="1"/>
</dbReference>
<gene>
    <name evidence="9" type="ORF">RM779_21640</name>
</gene>
<keyword evidence="10" id="KW-1185">Reference proteome</keyword>
<comment type="subcellular location">
    <subcellularLocation>
        <location evidence="1 7">Cell membrane</location>
        <topology evidence="1 7">Multi-pass membrane protein</topology>
    </subcellularLocation>
</comment>
<comment type="similarity">
    <text evidence="7">Belongs to the binding-protein-dependent transport system permease family.</text>
</comment>
<evidence type="ECO:0000256" key="3">
    <source>
        <dbReference type="ARBA" id="ARBA00022475"/>
    </source>
</evidence>
<feature type="transmembrane region" description="Helical" evidence="7">
    <location>
        <begin position="233"/>
        <end position="252"/>
    </location>
</feature>
<dbReference type="CDD" id="cd06261">
    <property type="entry name" value="TM_PBP2"/>
    <property type="match status" value="1"/>
</dbReference>
<keyword evidence="6 7" id="KW-0472">Membrane</keyword>
<dbReference type="EMBL" id="JAVREV010000012">
    <property type="protein sequence ID" value="MDT0445182.1"/>
    <property type="molecule type" value="Genomic_DNA"/>
</dbReference>
<sequence length="265" mass="28961">MTSVTTPAAPTAAGTRLRAAAGRWALSAAGVGGVLALWWVGGSATRYVPPIGEVVGELPHFLGQSSTWVAVGTTTQRVLWSLAVALVLGTAAAWVMRRDGFWSRVTASLTAFAIAVPSTVAALLALYLFRRDPLGVYAVVTFICFPFVATMLRQGMRELDRNIGEMSDVYGLSGTARARHVVLPQLVPYVFAATRNEYAHAWKVVVLAELFIVNSGMGYEFSQAFDHFLLTEVLLWLLVFVAILLAGEYLVFRTIERYVLSWRVM</sequence>
<dbReference type="SUPFAM" id="SSF161098">
    <property type="entry name" value="MetI-like"/>
    <property type="match status" value="1"/>
</dbReference>
<proteinExistence type="inferred from homology"/>
<evidence type="ECO:0000259" key="8">
    <source>
        <dbReference type="PROSITE" id="PS50928"/>
    </source>
</evidence>
<feature type="transmembrane region" description="Helical" evidence="7">
    <location>
        <begin position="78"/>
        <end position="96"/>
    </location>
</feature>
<dbReference type="InterPro" id="IPR000515">
    <property type="entry name" value="MetI-like"/>
</dbReference>
<keyword evidence="4 7" id="KW-0812">Transmembrane</keyword>
<keyword evidence="2 7" id="KW-0813">Transport</keyword>
<dbReference type="PROSITE" id="PS50928">
    <property type="entry name" value="ABC_TM1"/>
    <property type="match status" value="1"/>
</dbReference>
<dbReference type="Proteomes" id="UP001183615">
    <property type="component" value="Unassembled WGS sequence"/>
</dbReference>
<feature type="transmembrane region" description="Helical" evidence="7">
    <location>
        <begin position="201"/>
        <end position="221"/>
    </location>
</feature>
<evidence type="ECO:0000256" key="7">
    <source>
        <dbReference type="RuleBase" id="RU363032"/>
    </source>
</evidence>
<dbReference type="Pfam" id="PF00528">
    <property type="entry name" value="BPD_transp_1"/>
    <property type="match status" value="1"/>
</dbReference>
<feature type="transmembrane region" description="Helical" evidence="7">
    <location>
        <begin position="21"/>
        <end position="40"/>
    </location>
</feature>
<dbReference type="InterPro" id="IPR035906">
    <property type="entry name" value="MetI-like_sf"/>
</dbReference>
<name>A0ABU2S876_9ACTN</name>
<comment type="caution">
    <text evidence="9">The sequence shown here is derived from an EMBL/GenBank/DDBJ whole genome shotgun (WGS) entry which is preliminary data.</text>
</comment>
<evidence type="ECO:0000256" key="5">
    <source>
        <dbReference type="ARBA" id="ARBA00022989"/>
    </source>
</evidence>
<evidence type="ECO:0000256" key="6">
    <source>
        <dbReference type="ARBA" id="ARBA00023136"/>
    </source>
</evidence>
<protein>
    <submittedName>
        <fullName evidence="9">ABC transporter permease subunit</fullName>
    </submittedName>
</protein>
<keyword evidence="5 7" id="KW-1133">Transmembrane helix</keyword>
<reference evidence="10" key="1">
    <citation type="submission" date="2023-07" db="EMBL/GenBank/DDBJ databases">
        <title>30 novel species of actinomycetes from the DSMZ collection.</title>
        <authorList>
            <person name="Nouioui I."/>
        </authorList>
    </citation>
    <scope>NUCLEOTIDE SEQUENCE [LARGE SCALE GENOMIC DNA]</scope>
    <source>
        <strain evidence="10">DSM 41886</strain>
    </source>
</reference>
<evidence type="ECO:0000313" key="9">
    <source>
        <dbReference type="EMBL" id="MDT0445182.1"/>
    </source>
</evidence>
<dbReference type="PANTHER" id="PTHR30151:SF38">
    <property type="entry name" value="ALIPHATIC SULFONATES TRANSPORT PERMEASE PROTEIN SSUC-RELATED"/>
    <property type="match status" value="1"/>
</dbReference>
<evidence type="ECO:0000256" key="1">
    <source>
        <dbReference type="ARBA" id="ARBA00004651"/>
    </source>
</evidence>